<evidence type="ECO:0000313" key="3">
    <source>
        <dbReference type="Proteomes" id="UP000054596"/>
    </source>
</evidence>
<keyword evidence="1" id="KW-0175">Coiled coil</keyword>
<protein>
    <submittedName>
        <fullName evidence="2">Chromosome partition protein Smc</fullName>
    </submittedName>
</protein>
<dbReference type="STRING" id="1777143.AWB82_03337"/>
<gene>
    <name evidence="2" type="primary">smc_1</name>
    <name evidence="2" type="ORF">AWB82_03337</name>
</gene>
<dbReference type="EMBL" id="FCOJ02000021">
    <property type="protein sequence ID" value="SAK63639.1"/>
    <property type="molecule type" value="Genomic_DNA"/>
</dbReference>
<evidence type="ECO:0000256" key="1">
    <source>
        <dbReference type="SAM" id="Coils"/>
    </source>
</evidence>
<reference evidence="2" key="1">
    <citation type="submission" date="2016-01" db="EMBL/GenBank/DDBJ databases">
        <authorList>
            <person name="Peeters C."/>
        </authorList>
    </citation>
    <scope>NUCLEOTIDE SEQUENCE [LARGE SCALE GENOMIC DNA]</scope>
    <source>
        <strain evidence="2">LMG 29325</strain>
    </source>
</reference>
<dbReference type="OrthoDB" id="9036126at2"/>
<proteinExistence type="predicted"/>
<sequence length="413" mass="46131">MPNGETSKNTPTKQSNLPIKIDDEDFNEFMVPRDDHSRVARANIEKAARELFGAEEELIARLTDAMMAVAESRERIAAEMIALGNQLFHCHNLVRNNMTAKAGDSRAIRNRAANLAYDFFDRAMSIKHSAARSYMRCYERFGDNTEAIRIFNVGELDMLKAKHITDATINELMEKKESNPDMTRAEMKKLLDELQNREKTLVDAENQLENVASLLEDSKTELFLAGKEVAHLKEELAANARALTAKQEDLARLDDLLTRRTAGLSSMEKDIADKDREIAQLKRAFETQKPVVEIKEVIKPPAGYAAISDAVSTKNAELAETEKALDSAKQALETLQQERDRIKTSIDTSQKVQESLTAATTSYESFAGKLSSAQLAMQASNNPAEHRPLIEALAGMLQKSLVEIDTWLSRSDT</sequence>
<accession>A0A158B0Y4</accession>
<feature type="coiled-coil region" evidence="1">
    <location>
        <begin position="184"/>
        <end position="284"/>
    </location>
</feature>
<dbReference type="Gene3D" id="1.20.1170.10">
    <property type="match status" value="1"/>
</dbReference>
<comment type="caution">
    <text evidence="2">The sequence shown here is derived from an EMBL/GenBank/DDBJ whole genome shotgun (WGS) entry which is preliminary data.</text>
</comment>
<organism evidence="2 3">
    <name type="scientific">Caballeronia glebae</name>
    <dbReference type="NCBI Taxonomy" id="1777143"/>
    <lineage>
        <taxon>Bacteria</taxon>
        <taxon>Pseudomonadati</taxon>
        <taxon>Pseudomonadota</taxon>
        <taxon>Betaproteobacteria</taxon>
        <taxon>Burkholderiales</taxon>
        <taxon>Burkholderiaceae</taxon>
        <taxon>Caballeronia</taxon>
    </lineage>
</organism>
<feature type="coiled-coil region" evidence="1">
    <location>
        <begin position="311"/>
        <end position="352"/>
    </location>
</feature>
<name>A0A158B0Y4_9BURK</name>
<evidence type="ECO:0000313" key="2">
    <source>
        <dbReference type="EMBL" id="SAK63639.1"/>
    </source>
</evidence>
<dbReference type="RefSeq" id="WP_086969017.1">
    <property type="nucleotide sequence ID" value="NZ_FCOJ02000021.1"/>
</dbReference>
<dbReference type="AlphaFoldDB" id="A0A158B0Y4"/>
<keyword evidence="3" id="KW-1185">Reference proteome</keyword>
<dbReference type="Proteomes" id="UP000054596">
    <property type="component" value="Unassembled WGS sequence"/>
</dbReference>